<organism evidence="1 2">
    <name type="scientific">Candidatus Kaiserbacteria bacterium RIFCSPHIGHO2_01_FULL_53_29</name>
    <dbReference type="NCBI Taxonomy" id="1798480"/>
    <lineage>
        <taxon>Bacteria</taxon>
        <taxon>Candidatus Kaiseribacteriota</taxon>
    </lineage>
</organism>
<dbReference type="AlphaFoldDB" id="A0A1F6CVA9"/>
<sequence>MSSEGSDFLRKLKQMVPGTEANKKANAVGSLYLQHRHEKDVADMEQLVVPLQRKQNEIFDSNKKRIFANIAELDSKGAIELDLRKMLPEYNLFWKEEAHLVDDIEFHLAASGAEWFSRNAGTSFQTEFQYYGNGVVRWLRGAPGVERGLWGVNE</sequence>
<dbReference type="Proteomes" id="UP000176863">
    <property type="component" value="Unassembled WGS sequence"/>
</dbReference>
<protein>
    <submittedName>
        <fullName evidence="1">Uncharacterized protein</fullName>
    </submittedName>
</protein>
<comment type="caution">
    <text evidence="1">The sequence shown here is derived from an EMBL/GenBank/DDBJ whole genome shotgun (WGS) entry which is preliminary data.</text>
</comment>
<evidence type="ECO:0000313" key="1">
    <source>
        <dbReference type="EMBL" id="OGG53075.1"/>
    </source>
</evidence>
<reference evidence="1 2" key="1">
    <citation type="journal article" date="2016" name="Nat. Commun.">
        <title>Thousands of microbial genomes shed light on interconnected biogeochemical processes in an aquifer system.</title>
        <authorList>
            <person name="Anantharaman K."/>
            <person name="Brown C.T."/>
            <person name="Hug L.A."/>
            <person name="Sharon I."/>
            <person name="Castelle C.J."/>
            <person name="Probst A.J."/>
            <person name="Thomas B.C."/>
            <person name="Singh A."/>
            <person name="Wilkins M.J."/>
            <person name="Karaoz U."/>
            <person name="Brodie E.L."/>
            <person name="Williams K.H."/>
            <person name="Hubbard S.S."/>
            <person name="Banfield J.F."/>
        </authorList>
    </citation>
    <scope>NUCLEOTIDE SEQUENCE [LARGE SCALE GENOMIC DNA]</scope>
</reference>
<evidence type="ECO:0000313" key="2">
    <source>
        <dbReference type="Proteomes" id="UP000176863"/>
    </source>
</evidence>
<accession>A0A1F6CVA9</accession>
<gene>
    <name evidence="1" type="ORF">A2851_03075</name>
</gene>
<dbReference type="EMBL" id="MFKT01000018">
    <property type="protein sequence ID" value="OGG53075.1"/>
    <property type="molecule type" value="Genomic_DNA"/>
</dbReference>
<name>A0A1F6CVA9_9BACT</name>
<dbReference type="STRING" id="1798480.A2851_03075"/>
<proteinExistence type="predicted"/>